<dbReference type="GO" id="GO:0004497">
    <property type="term" value="F:monooxygenase activity"/>
    <property type="evidence" value="ECO:0007669"/>
    <property type="project" value="InterPro"/>
</dbReference>
<comment type="similarity">
    <text evidence="3">Belongs to the cytochrome P450 family.</text>
</comment>
<dbReference type="SUPFAM" id="SSF48264">
    <property type="entry name" value="Cytochrome P450"/>
    <property type="match status" value="1"/>
</dbReference>
<accession>S8C5G5</accession>
<evidence type="ECO:0000256" key="6">
    <source>
        <dbReference type="ARBA" id="ARBA00023002"/>
    </source>
</evidence>
<comment type="caution">
    <text evidence="9">The sequence shown here is derived from an EMBL/GenBank/DDBJ whole genome shotgun (WGS) entry which is preliminary data.</text>
</comment>
<dbReference type="EMBL" id="AUSU01006478">
    <property type="protein sequence ID" value="EPS61969.1"/>
    <property type="molecule type" value="Genomic_DNA"/>
</dbReference>
<feature type="non-terminal residue" evidence="9">
    <location>
        <position position="1"/>
    </location>
</feature>
<dbReference type="OrthoDB" id="912976at2759"/>
<keyword evidence="8" id="KW-0812">Transmembrane</keyword>
<keyword evidence="7" id="KW-0408">Iron</keyword>
<dbReference type="GO" id="GO:0005506">
    <property type="term" value="F:iron ion binding"/>
    <property type="evidence" value="ECO:0007669"/>
    <property type="project" value="InterPro"/>
</dbReference>
<evidence type="ECO:0000313" key="10">
    <source>
        <dbReference type="Proteomes" id="UP000015453"/>
    </source>
</evidence>
<dbReference type="InterPro" id="IPR001128">
    <property type="entry name" value="Cyt_P450"/>
</dbReference>
<evidence type="ECO:0000256" key="7">
    <source>
        <dbReference type="ARBA" id="ARBA00023004"/>
    </source>
</evidence>
<evidence type="ECO:0000313" key="9">
    <source>
        <dbReference type="EMBL" id="EPS61969.1"/>
    </source>
</evidence>
<dbReference type="Pfam" id="PF00067">
    <property type="entry name" value="p450"/>
    <property type="match status" value="1"/>
</dbReference>
<evidence type="ECO:0000256" key="8">
    <source>
        <dbReference type="SAM" id="Phobius"/>
    </source>
</evidence>
<keyword evidence="10" id="KW-1185">Reference proteome</keyword>
<evidence type="ECO:0000256" key="2">
    <source>
        <dbReference type="ARBA" id="ARBA00004167"/>
    </source>
</evidence>
<dbReference type="GO" id="GO:0016705">
    <property type="term" value="F:oxidoreductase activity, acting on paired donors, with incorporation or reduction of molecular oxygen"/>
    <property type="evidence" value="ECO:0007669"/>
    <property type="project" value="InterPro"/>
</dbReference>
<comment type="subcellular location">
    <subcellularLocation>
        <location evidence="2">Membrane</location>
        <topology evidence="2">Single-pass membrane protein</topology>
    </subcellularLocation>
</comment>
<protein>
    <recommendedName>
        <fullName evidence="11">Cytochrome P450</fullName>
    </recommendedName>
</protein>
<dbReference type="InterPro" id="IPR036396">
    <property type="entry name" value="Cyt_P450_sf"/>
</dbReference>
<dbReference type="GO" id="GO:0016020">
    <property type="term" value="C:membrane"/>
    <property type="evidence" value="ECO:0007669"/>
    <property type="project" value="UniProtKB-SubCell"/>
</dbReference>
<comment type="cofactor">
    <cofactor evidence="1">
        <name>heme</name>
        <dbReference type="ChEBI" id="CHEBI:30413"/>
    </cofactor>
</comment>
<feature type="non-terminal residue" evidence="9">
    <location>
        <position position="214"/>
    </location>
</feature>
<evidence type="ECO:0000256" key="3">
    <source>
        <dbReference type="ARBA" id="ARBA00010617"/>
    </source>
</evidence>
<keyword evidence="4" id="KW-0349">Heme</keyword>
<dbReference type="Gene3D" id="1.10.630.10">
    <property type="entry name" value="Cytochrome P450"/>
    <property type="match status" value="1"/>
</dbReference>
<name>S8C5G5_9LAMI</name>
<keyword evidence="6" id="KW-0560">Oxidoreductase</keyword>
<dbReference type="GO" id="GO:0020037">
    <property type="term" value="F:heme binding"/>
    <property type="evidence" value="ECO:0007669"/>
    <property type="project" value="InterPro"/>
</dbReference>
<feature type="transmembrane region" description="Helical" evidence="8">
    <location>
        <begin position="12"/>
        <end position="30"/>
    </location>
</feature>
<gene>
    <name evidence="9" type="ORF">M569_12824</name>
</gene>
<keyword evidence="5" id="KW-0479">Metal-binding</keyword>
<dbReference type="InterPro" id="IPR002401">
    <property type="entry name" value="Cyt_P450_E_grp-I"/>
</dbReference>
<dbReference type="PANTHER" id="PTHR47955:SF15">
    <property type="entry name" value="CYTOCHROME P450 71A2-LIKE"/>
    <property type="match status" value="1"/>
</dbReference>
<organism evidence="9 10">
    <name type="scientific">Genlisea aurea</name>
    <dbReference type="NCBI Taxonomy" id="192259"/>
    <lineage>
        <taxon>Eukaryota</taxon>
        <taxon>Viridiplantae</taxon>
        <taxon>Streptophyta</taxon>
        <taxon>Embryophyta</taxon>
        <taxon>Tracheophyta</taxon>
        <taxon>Spermatophyta</taxon>
        <taxon>Magnoliopsida</taxon>
        <taxon>eudicotyledons</taxon>
        <taxon>Gunneridae</taxon>
        <taxon>Pentapetalae</taxon>
        <taxon>asterids</taxon>
        <taxon>lamiids</taxon>
        <taxon>Lamiales</taxon>
        <taxon>Lentibulariaceae</taxon>
        <taxon>Genlisea</taxon>
    </lineage>
</organism>
<dbReference type="PANTHER" id="PTHR47955">
    <property type="entry name" value="CYTOCHROME P450 FAMILY 71 PROTEIN"/>
    <property type="match status" value="1"/>
</dbReference>
<evidence type="ECO:0000256" key="4">
    <source>
        <dbReference type="ARBA" id="ARBA00022617"/>
    </source>
</evidence>
<dbReference type="AlphaFoldDB" id="S8C5G5"/>
<evidence type="ECO:0000256" key="5">
    <source>
        <dbReference type="ARBA" id="ARBA00022723"/>
    </source>
</evidence>
<proteinExistence type="inferred from homology"/>
<dbReference type="Proteomes" id="UP000015453">
    <property type="component" value="Unassembled WGS sequence"/>
</dbReference>
<evidence type="ECO:0008006" key="11">
    <source>
        <dbReference type="Google" id="ProtNLM"/>
    </source>
</evidence>
<dbReference type="PRINTS" id="PR00463">
    <property type="entry name" value="EP450I"/>
</dbReference>
<reference evidence="9 10" key="1">
    <citation type="journal article" date="2013" name="BMC Genomics">
        <title>The miniature genome of a carnivorous plant Genlisea aurea contains a low number of genes and short non-coding sequences.</title>
        <authorList>
            <person name="Leushkin E.V."/>
            <person name="Sutormin R.A."/>
            <person name="Nabieva E.R."/>
            <person name="Penin A.A."/>
            <person name="Kondrashov A.S."/>
            <person name="Logacheva M.D."/>
        </authorList>
    </citation>
    <scope>NUCLEOTIDE SEQUENCE [LARGE SCALE GENOMIC DNA]</scope>
</reference>
<keyword evidence="8" id="KW-1133">Transmembrane helix</keyword>
<evidence type="ECO:0000256" key="1">
    <source>
        <dbReference type="ARBA" id="ARBA00001971"/>
    </source>
</evidence>
<sequence>LAFNYHIVCSSVFIIPLRNPNISLLIIMFLRRRNTKKNIGMKTEKKFPPSPRKLPIIGNLHQLGPLPHRAFKSLSDKYGELMLLHLGSLPVLIVSSPEAACEILKHQELVFSNRPNLGIHYVLFDSILVSLTSTSSRTRWGAHDLFFAPYGKYLRQMKAICIQNLLSSKKIQSFHGVRQEEASLIIRKLKEMEGSSQNKINLSEIIAAFMYDVI</sequence>
<keyword evidence="8" id="KW-0472">Membrane</keyword>